<sequence>MLAAGGGGAGPGLHHALHEDGHEAQLEPCLRRTWAPTDMHTDMHTPAACTRRARTCTRRGRWWFVGGRALGRGRAQLGRPGAVRQAFKQRRIKLGFTRPVGAGAGHAVRYVFSQTTICRFEALQLSFKNMCKLKPLLNKWLEETDSSSGSPTNLDKIAAQGPSVRSARHRGGGQRRAREPLPQVPQALAHEITGLADSLQLERR</sequence>
<dbReference type="SUPFAM" id="SSF47413">
    <property type="entry name" value="lambda repressor-like DNA-binding domains"/>
    <property type="match status" value="1"/>
</dbReference>
<accession>A0A5N4DE20</accession>
<evidence type="ECO:0000256" key="1">
    <source>
        <dbReference type="ARBA" id="ARBA00004123"/>
    </source>
</evidence>
<dbReference type="PRINTS" id="PR00028">
    <property type="entry name" value="POUDOMAIN"/>
</dbReference>
<keyword evidence="5" id="KW-0804">Transcription</keyword>
<reference evidence="9 10" key="1">
    <citation type="journal article" date="2019" name="Mol. Ecol. Resour.">
        <title>Improving Illumina assemblies with Hi-C and long reads: an example with the North African dromedary.</title>
        <authorList>
            <person name="Elbers J.P."/>
            <person name="Rogers M.F."/>
            <person name="Perelman P.L."/>
            <person name="Proskuryakova A.A."/>
            <person name="Serdyukova N.A."/>
            <person name="Johnson W.E."/>
            <person name="Horin P."/>
            <person name="Corander J."/>
            <person name="Murphy D."/>
            <person name="Burger P.A."/>
        </authorList>
    </citation>
    <scope>NUCLEOTIDE SEQUENCE [LARGE SCALE GENOMIC DNA]</scope>
    <source>
        <strain evidence="9">Drom800</strain>
        <tissue evidence="9">Blood</tissue>
    </source>
</reference>
<keyword evidence="10" id="KW-1185">Reference proteome</keyword>
<dbReference type="GO" id="GO:0005634">
    <property type="term" value="C:nucleus"/>
    <property type="evidence" value="ECO:0007669"/>
    <property type="project" value="UniProtKB-SubCell"/>
</dbReference>
<protein>
    <submittedName>
        <fullName evidence="9">POU domain</fullName>
    </submittedName>
</protein>
<dbReference type="GO" id="GO:0000978">
    <property type="term" value="F:RNA polymerase II cis-regulatory region sequence-specific DNA binding"/>
    <property type="evidence" value="ECO:0007669"/>
    <property type="project" value="TreeGrafter"/>
</dbReference>
<keyword evidence="3" id="KW-0238">DNA-binding</keyword>
<dbReference type="AlphaFoldDB" id="A0A5N4DE20"/>
<evidence type="ECO:0000256" key="3">
    <source>
        <dbReference type="ARBA" id="ARBA00023125"/>
    </source>
</evidence>
<dbReference type="Gene3D" id="1.10.260.40">
    <property type="entry name" value="lambda repressor-like DNA-binding domains"/>
    <property type="match status" value="1"/>
</dbReference>
<name>A0A5N4DE20_CAMDR</name>
<proteinExistence type="predicted"/>
<dbReference type="GO" id="GO:0000981">
    <property type="term" value="F:DNA-binding transcription factor activity, RNA polymerase II-specific"/>
    <property type="evidence" value="ECO:0007669"/>
    <property type="project" value="TreeGrafter"/>
</dbReference>
<gene>
    <name evidence="9" type="ORF">Cadr_000013679</name>
</gene>
<organism evidence="9 10">
    <name type="scientific">Camelus dromedarius</name>
    <name type="common">Dromedary</name>
    <name type="synonym">Arabian camel</name>
    <dbReference type="NCBI Taxonomy" id="9838"/>
    <lineage>
        <taxon>Eukaryota</taxon>
        <taxon>Metazoa</taxon>
        <taxon>Chordata</taxon>
        <taxon>Craniata</taxon>
        <taxon>Vertebrata</taxon>
        <taxon>Euteleostomi</taxon>
        <taxon>Mammalia</taxon>
        <taxon>Eutheria</taxon>
        <taxon>Laurasiatheria</taxon>
        <taxon>Artiodactyla</taxon>
        <taxon>Tylopoda</taxon>
        <taxon>Camelidae</taxon>
        <taxon>Camelus</taxon>
    </lineage>
</organism>
<keyword evidence="4" id="KW-0371">Homeobox</keyword>
<dbReference type="PANTHER" id="PTHR11636">
    <property type="entry name" value="POU DOMAIN"/>
    <property type="match status" value="1"/>
</dbReference>
<dbReference type="PROSITE" id="PS51179">
    <property type="entry name" value="POU_3"/>
    <property type="match status" value="1"/>
</dbReference>
<dbReference type="Proteomes" id="UP000299084">
    <property type="component" value="Unassembled WGS sequence"/>
</dbReference>
<comment type="subcellular location">
    <subcellularLocation>
        <location evidence="1">Nucleus</location>
    </subcellularLocation>
</comment>
<feature type="region of interest" description="Disordered" evidence="7">
    <location>
        <begin position="144"/>
        <end position="185"/>
    </location>
</feature>
<evidence type="ECO:0000256" key="6">
    <source>
        <dbReference type="ARBA" id="ARBA00023242"/>
    </source>
</evidence>
<evidence type="ECO:0000256" key="7">
    <source>
        <dbReference type="SAM" id="MobiDB-lite"/>
    </source>
</evidence>
<dbReference type="InterPro" id="IPR013847">
    <property type="entry name" value="POU"/>
</dbReference>
<dbReference type="PANTHER" id="PTHR11636:SF75">
    <property type="entry name" value="POU DOMAIN, CLASS 3, TRANSCRIPTION FACTOR 1"/>
    <property type="match status" value="1"/>
</dbReference>
<feature type="compositionally biased region" description="Basic residues" evidence="7">
    <location>
        <begin position="166"/>
        <end position="175"/>
    </location>
</feature>
<evidence type="ECO:0000313" key="10">
    <source>
        <dbReference type="Proteomes" id="UP000299084"/>
    </source>
</evidence>
<comment type="caution">
    <text evidence="9">The sequence shown here is derived from an EMBL/GenBank/DDBJ whole genome shotgun (WGS) entry which is preliminary data.</text>
</comment>
<dbReference type="EMBL" id="JWIN03000013">
    <property type="protein sequence ID" value="KAB1269345.1"/>
    <property type="molecule type" value="Genomic_DNA"/>
</dbReference>
<evidence type="ECO:0000313" key="9">
    <source>
        <dbReference type="EMBL" id="KAB1269345.1"/>
    </source>
</evidence>
<keyword evidence="6" id="KW-0539">Nucleus</keyword>
<dbReference type="InterPro" id="IPR000327">
    <property type="entry name" value="POU_dom"/>
</dbReference>
<dbReference type="SMART" id="SM00352">
    <property type="entry name" value="POU"/>
    <property type="match status" value="1"/>
</dbReference>
<evidence type="ECO:0000256" key="5">
    <source>
        <dbReference type="ARBA" id="ARBA00023163"/>
    </source>
</evidence>
<evidence type="ECO:0000256" key="2">
    <source>
        <dbReference type="ARBA" id="ARBA00023015"/>
    </source>
</evidence>
<evidence type="ECO:0000259" key="8">
    <source>
        <dbReference type="PROSITE" id="PS51179"/>
    </source>
</evidence>
<dbReference type="InterPro" id="IPR010982">
    <property type="entry name" value="Lambda_DNA-bd_dom_sf"/>
</dbReference>
<evidence type="ECO:0000256" key="4">
    <source>
        <dbReference type="ARBA" id="ARBA00023155"/>
    </source>
</evidence>
<dbReference type="Pfam" id="PF00157">
    <property type="entry name" value="Pou"/>
    <property type="match status" value="1"/>
</dbReference>
<keyword evidence="2" id="KW-0805">Transcription regulation</keyword>
<feature type="domain" description="POU-specific" evidence="8">
    <location>
        <begin position="72"/>
        <end position="145"/>
    </location>
</feature>
<dbReference type="PROSITE" id="PS00465">
    <property type="entry name" value="POU_2"/>
    <property type="match status" value="1"/>
</dbReference>
<dbReference type="InterPro" id="IPR050255">
    <property type="entry name" value="POU_domain_TF"/>
</dbReference>